<feature type="binding site" evidence="12">
    <location>
        <position position="442"/>
    </location>
    <ligand>
        <name>IMP</name>
        <dbReference type="ChEBI" id="CHEBI:58053"/>
    </ligand>
</feature>
<gene>
    <name evidence="18" type="primary">Aste57867_24662</name>
    <name evidence="17" type="ORF">As57867_024584</name>
    <name evidence="18" type="ORF">ASTE57867_24662</name>
</gene>
<keyword evidence="19" id="KW-1185">Reference proteome</keyword>
<feature type="region of interest" description="Disordered" evidence="15">
    <location>
        <begin position="1442"/>
        <end position="1473"/>
    </location>
</feature>
<dbReference type="SUPFAM" id="SSF54631">
    <property type="entry name" value="CBS-domain pair"/>
    <property type="match status" value="1"/>
</dbReference>
<feature type="active site" description="Proton acceptor" evidence="12">
    <location>
        <position position="430"/>
    </location>
</feature>
<keyword evidence="9 13" id="KW-0129">CBS domain</keyword>
<comment type="function">
    <text evidence="11 12">Catalyzes the conversion of inosine 5'-phosphate (IMP) to xanthosine 5'-phosphate (XMP), the first committed and rate-limiting step in the de novo synthesis of guanine nucleotides, and therefore plays an important role in the regulation of cell growth.</text>
</comment>
<dbReference type="InterPro" id="IPR005990">
    <property type="entry name" value="IMP_DH"/>
</dbReference>
<dbReference type="GO" id="GO:0000166">
    <property type="term" value="F:nucleotide binding"/>
    <property type="evidence" value="ECO:0007669"/>
    <property type="project" value="UniProtKB-UniRule"/>
</dbReference>
<evidence type="ECO:0000256" key="10">
    <source>
        <dbReference type="ARBA" id="ARBA00048028"/>
    </source>
</evidence>
<feature type="binding site" evidence="12">
    <location>
        <begin position="367"/>
        <end position="369"/>
    </location>
    <ligand>
        <name>IMP</name>
        <dbReference type="ChEBI" id="CHEBI:58053"/>
    </ligand>
</feature>
<feature type="compositionally biased region" description="Low complexity" evidence="15">
    <location>
        <begin position="853"/>
        <end position="866"/>
    </location>
</feature>
<dbReference type="InterPro" id="IPR000644">
    <property type="entry name" value="CBS_dom"/>
</dbReference>
<dbReference type="SMART" id="SM00116">
    <property type="entry name" value="CBS"/>
    <property type="match status" value="2"/>
</dbReference>
<feature type="compositionally biased region" description="Polar residues" evidence="15">
    <location>
        <begin position="777"/>
        <end position="787"/>
    </location>
</feature>
<feature type="compositionally biased region" description="Basic and acidic residues" evidence="15">
    <location>
        <begin position="935"/>
        <end position="946"/>
    </location>
</feature>
<dbReference type="Pfam" id="PF00478">
    <property type="entry name" value="IMPDH"/>
    <property type="match status" value="1"/>
</dbReference>
<organism evidence="18 19">
    <name type="scientific">Aphanomyces stellatus</name>
    <dbReference type="NCBI Taxonomy" id="120398"/>
    <lineage>
        <taxon>Eukaryota</taxon>
        <taxon>Sar</taxon>
        <taxon>Stramenopiles</taxon>
        <taxon>Oomycota</taxon>
        <taxon>Saprolegniomycetes</taxon>
        <taxon>Saprolegniales</taxon>
        <taxon>Verrucalvaceae</taxon>
        <taxon>Aphanomyces</taxon>
    </lineage>
</organism>
<dbReference type="CDD" id="cd04601">
    <property type="entry name" value="CBS_pair_IMPDH"/>
    <property type="match status" value="1"/>
</dbReference>
<keyword evidence="4 12" id="KW-0332">GMP biosynthesis</keyword>
<feature type="region of interest" description="Disordered" evidence="15">
    <location>
        <begin position="753"/>
        <end position="1184"/>
    </location>
</feature>
<dbReference type="PANTHER" id="PTHR11911:SF111">
    <property type="entry name" value="INOSINE-5'-MONOPHOSPHATE DEHYDROGENASE"/>
    <property type="match status" value="1"/>
</dbReference>
<feature type="compositionally biased region" description="Acidic residues" evidence="15">
    <location>
        <begin position="1073"/>
        <end position="1096"/>
    </location>
</feature>
<evidence type="ECO:0000313" key="17">
    <source>
        <dbReference type="EMBL" id="KAF0683230.1"/>
    </source>
</evidence>
<evidence type="ECO:0000256" key="13">
    <source>
        <dbReference type="PROSITE-ProRule" id="PRU00703"/>
    </source>
</evidence>
<dbReference type="EMBL" id="CAADRA010007460">
    <property type="protein sequence ID" value="VFU01299.1"/>
    <property type="molecule type" value="Genomic_DNA"/>
</dbReference>
<comment type="catalytic activity">
    <reaction evidence="10 12 14">
        <text>IMP + NAD(+) + H2O = XMP + NADH + H(+)</text>
        <dbReference type="Rhea" id="RHEA:11708"/>
        <dbReference type="ChEBI" id="CHEBI:15377"/>
        <dbReference type="ChEBI" id="CHEBI:15378"/>
        <dbReference type="ChEBI" id="CHEBI:57464"/>
        <dbReference type="ChEBI" id="CHEBI:57540"/>
        <dbReference type="ChEBI" id="CHEBI:57945"/>
        <dbReference type="ChEBI" id="CHEBI:58053"/>
        <dbReference type="EC" id="1.1.1.205"/>
    </reaction>
</comment>
<feature type="compositionally biased region" description="Basic and acidic residues" evidence="15">
    <location>
        <begin position="1169"/>
        <end position="1181"/>
    </location>
</feature>
<feature type="binding site" description="in other chain" evidence="12">
    <location>
        <position position="334"/>
    </location>
    <ligand>
        <name>K(+)</name>
        <dbReference type="ChEBI" id="CHEBI:29103"/>
        <note>ligand shared between two tetrameric partners</note>
    </ligand>
</feature>
<dbReference type="InterPro" id="IPR013785">
    <property type="entry name" value="Aldolase_TIM"/>
</dbReference>
<dbReference type="Proteomes" id="UP000332933">
    <property type="component" value="Unassembled WGS sequence"/>
</dbReference>
<evidence type="ECO:0000256" key="4">
    <source>
        <dbReference type="ARBA" id="ARBA00022749"/>
    </source>
</evidence>
<reference evidence="17" key="2">
    <citation type="submission" date="2019-06" db="EMBL/GenBank/DDBJ databases">
        <title>Genomics analysis of Aphanomyces spp. identifies a new class of oomycete effector associated with host adaptation.</title>
        <authorList>
            <person name="Gaulin E."/>
        </authorList>
    </citation>
    <scope>NUCLEOTIDE SEQUENCE</scope>
    <source>
        <strain evidence="17">CBS 578.67</strain>
    </source>
</reference>
<dbReference type="InterPro" id="IPR046342">
    <property type="entry name" value="CBS_dom_sf"/>
</dbReference>
<feature type="compositionally biased region" description="Polar residues" evidence="15">
    <location>
        <begin position="869"/>
        <end position="878"/>
    </location>
</feature>
<dbReference type="InterPro" id="IPR015875">
    <property type="entry name" value="IMP_DH/GMP_Rdtase_CS"/>
</dbReference>
<accession>A0A485LRP2</accession>
<keyword evidence="8 12" id="KW-0520">NAD</keyword>
<dbReference type="NCBIfam" id="TIGR01302">
    <property type="entry name" value="IMP_dehydrog"/>
    <property type="match status" value="1"/>
</dbReference>
<feature type="binding site" evidence="12">
    <location>
        <begin position="414"/>
        <end position="418"/>
    </location>
    <ligand>
        <name>IMP</name>
        <dbReference type="ChEBI" id="CHEBI:58053"/>
    </ligand>
</feature>
<dbReference type="PROSITE" id="PS51371">
    <property type="entry name" value="CBS"/>
    <property type="match status" value="1"/>
</dbReference>
<dbReference type="SMART" id="SM01240">
    <property type="entry name" value="IMPDH"/>
    <property type="match status" value="1"/>
</dbReference>
<reference evidence="18 19" key="1">
    <citation type="submission" date="2019-03" db="EMBL/GenBank/DDBJ databases">
        <authorList>
            <person name="Gaulin E."/>
            <person name="Dumas B."/>
        </authorList>
    </citation>
    <scope>NUCLEOTIDE SEQUENCE [LARGE SCALE GENOMIC DNA]</scope>
    <source>
        <strain evidence="18">CBS 568.67</strain>
    </source>
</reference>
<evidence type="ECO:0000256" key="6">
    <source>
        <dbReference type="ARBA" id="ARBA00022958"/>
    </source>
</evidence>
<dbReference type="HAMAP" id="MF_01964">
    <property type="entry name" value="IMPDH"/>
    <property type="match status" value="1"/>
</dbReference>
<evidence type="ECO:0000313" key="18">
    <source>
        <dbReference type="EMBL" id="VFU01299.1"/>
    </source>
</evidence>
<dbReference type="GO" id="GO:0046872">
    <property type="term" value="F:metal ion binding"/>
    <property type="evidence" value="ECO:0007669"/>
    <property type="project" value="UniProtKB-UniRule"/>
</dbReference>
<keyword evidence="3 12" id="KW-0479">Metal-binding</keyword>
<evidence type="ECO:0000256" key="12">
    <source>
        <dbReference type="HAMAP-Rule" id="MF_03156"/>
    </source>
</evidence>
<feature type="compositionally biased region" description="Basic and acidic residues" evidence="15">
    <location>
        <begin position="960"/>
        <end position="970"/>
    </location>
</feature>
<comment type="activity regulation">
    <text evidence="12">Mycophenolic acid (MPA) is a non-competitive inhibitor that prevents formation of the closed enzyme conformation by binding to the same site as the amobile flap. In contrast, mizoribine monophosphate (MZP) is a competitive inhibitor that induces the closed conformation. MPA is a potent inhibitor of mammalian IMPDHs but a poor inhibitor of the bacterial enzymes. MZP is a more potent inhibitor of bacterial IMPDH.</text>
</comment>
<comment type="pathway">
    <text evidence="12 14">Purine metabolism; XMP biosynthesis via de novo pathway; XMP from IMP: step 1/1.</text>
</comment>
<dbReference type="EMBL" id="VJMH01007434">
    <property type="protein sequence ID" value="KAF0683230.1"/>
    <property type="molecule type" value="Genomic_DNA"/>
</dbReference>
<feature type="compositionally biased region" description="Polar residues" evidence="15">
    <location>
        <begin position="1457"/>
        <end position="1466"/>
    </location>
</feature>
<dbReference type="EC" id="1.1.1.205" evidence="12 14"/>
<keyword evidence="5 12" id="KW-0658">Purine biosynthesis</keyword>
<dbReference type="FunFam" id="3.20.20.70:FF:000086">
    <property type="entry name" value="IMP dehydrogenase, putative"/>
    <property type="match status" value="1"/>
</dbReference>
<dbReference type="OrthoDB" id="418595at2759"/>
<feature type="binding site" evidence="12">
    <location>
        <position position="332"/>
    </location>
    <ligand>
        <name>IMP</name>
        <dbReference type="ChEBI" id="CHEBI:58053"/>
    </ligand>
</feature>
<evidence type="ECO:0000256" key="7">
    <source>
        <dbReference type="ARBA" id="ARBA00023002"/>
    </source>
</evidence>
<evidence type="ECO:0000256" key="14">
    <source>
        <dbReference type="RuleBase" id="RU003928"/>
    </source>
</evidence>
<sequence length="1473" mass="161273">MAAPQLVLNNNDFDEGLGQDGRPALDIFVTKNNGVGLTYDDLILMPGHIDFGVDEVDLTTRVSRNISLHLPLVSSPMDTVTEHQMAISMALHGAIGVIHYNMTVEEQCHEVYLVKKFKNGFISNPMCLAPTNTLGDVDRIKADHGFAGIPITETGKVGSKLLGMVSSRDIDFIENRDTLLSTVMATELITAREGVKLAEANQILKEKKLGKLPIVNANGELVSLISRRDLVKNRDFPHASKNANKQLLVGAAIGTRPNDRTRADALVAAGVDLLVIDSSQGDSTFQIEILQYLKKTHPQVDVIGGNVVTMRQAKNLILAGADGLKIGMGSGSICTTQEVCAVGRGQASAVYNTARLAAKYGVPVIADGGISSSGHIIKALCVGASAVMCGSLFAGTEEAPGQYFFQDGVRLKKYRGMGSVEAQGQGSAKRYFGSNAVVKVAQGVSGAVVDKGSLNKYIPYLNQGIKHGFQDLGAKSVKDLHHQLYTDELRFEMRTPAAQREGNVHGLYTYEKRFTSVSDSVGGDSEGRRGIALATTTYVKALVPQCLSDMWHELFFGKLNLHSVLSNVERKNVTRDFSLGFSIDVENVICTLFSGDFEYSVGGASFRVSFLPTAAGRPAMADVDTPCRNPLCDNSTGNPFIHYCDRWMCQLNRGLMNICLTQTKDAATLEQEARARMDADADTAEEDDDEVMFQIPRKKRPLVLDDTRPFAGKSEVKSAPVEPLLSVAPPTVPALDEPFQIPKKKRDVVLDEHFQIPKKKRDDPPQRSQRPAESKDASSSYARRSTNPFAPQPQPTPAPPSQAGFHRGSNNIQRQGAPFKKPEKSEIVYQPRDPTQPKDAAAVAAPTRKDESFSTSRSSSTASHLSKAQPLSTPNGSRRVTILPDRQGPSTNLRRVKPTELKGILRGVPTNGSSPPPPLPPASVPASVPPSASPPERKISWTDYKSRQVVQEEGEVVEGGDVKPKERPMDPRMSMRRPSPPAVDPALVGPAMPSPPSSDQVPPSDPRKRQLSTPPPEEGDGAARPADPRHRLEEADTPMVKRPRLEDGPSSSFSAAASQHDEVPQPLPPLDQEVNDDDGMDISDDDDDNMTDEDDSLVSVSKYARRSAPPPPPPPSTNEVDDNDPPPRMDDQGEEGRRWYDDRGDDDEGKAGRDHNQRRYDVDDDGDGDERAASPRIHDALVPEYEDVDMAEPEPTEDEVEAEADLLQPLLQYPLSLVYDVVWVMSQRLNLALVEMKGSLVKRVDSHEYLTALVQKVNSFDDTPTRFVVNANQNPRRHLSTARFTVNDDVLLAVTRPGKPMAAERPLLQELYIQANTWHTILRNSTLFESFEKALAKARYDEVRGDLQDEGSQLQPDGTVLYYKCIFRLPIGKGVHADLDEAKRLCMDDAWTNLKMLSSRIGYRYEPLESPPMVELPPPPVVADSAMDGDADMLKEEKDLVKADDGYDSASEVVGPTTYQRLPDQYSSDEGDY</sequence>
<comment type="subunit">
    <text evidence="12">Homotetramer.</text>
</comment>
<evidence type="ECO:0000256" key="15">
    <source>
        <dbReference type="SAM" id="MobiDB-lite"/>
    </source>
</evidence>
<keyword evidence="6 12" id="KW-0630">Potassium</keyword>
<feature type="domain" description="CBS" evidence="16">
    <location>
        <begin position="184"/>
        <end position="240"/>
    </location>
</feature>
<feature type="binding site" evidence="12">
    <location>
        <begin position="327"/>
        <end position="329"/>
    </location>
    <ligand>
        <name>NAD(+)</name>
        <dbReference type="ChEBI" id="CHEBI:57540"/>
    </ligand>
</feature>
<dbReference type="Pfam" id="PF00571">
    <property type="entry name" value="CBS"/>
    <property type="match status" value="1"/>
</dbReference>
<dbReference type="PANTHER" id="PTHR11911">
    <property type="entry name" value="INOSINE-5-MONOPHOSPHATE DEHYDROGENASE RELATED"/>
    <property type="match status" value="1"/>
</dbReference>
<evidence type="ECO:0000259" key="16">
    <source>
        <dbReference type="PROSITE" id="PS51371"/>
    </source>
</evidence>
<dbReference type="UniPathway" id="UPA00601">
    <property type="reaction ID" value="UER00295"/>
</dbReference>
<keyword evidence="7 12" id="KW-0560">Oxidoreductase</keyword>
<feature type="compositionally biased region" description="Basic and acidic residues" evidence="15">
    <location>
        <begin position="1125"/>
        <end position="1142"/>
    </location>
</feature>
<evidence type="ECO:0000256" key="2">
    <source>
        <dbReference type="ARBA" id="ARBA00005502"/>
    </source>
</evidence>
<evidence type="ECO:0000256" key="11">
    <source>
        <dbReference type="ARBA" id="ARBA00056556"/>
    </source>
</evidence>
<keyword evidence="12" id="KW-0963">Cytoplasm</keyword>
<dbReference type="InterPro" id="IPR001093">
    <property type="entry name" value="IMP_DH_GMPRt"/>
</dbReference>
<evidence type="ECO:0000256" key="9">
    <source>
        <dbReference type="ARBA" id="ARBA00023122"/>
    </source>
</evidence>
<feature type="compositionally biased region" description="Basic and acidic residues" evidence="15">
    <location>
        <begin position="1149"/>
        <end position="1161"/>
    </location>
</feature>
<dbReference type="Gene3D" id="3.20.20.70">
    <property type="entry name" value="Aldolase class I"/>
    <property type="match status" value="1"/>
</dbReference>
<feature type="binding site" description="in other chain" evidence="12">
    <location>
        <position position="331"/>
    </location>
    <ligand>
        <name>K(+)</name>
        <dbReference type="ChEBI" id="CHEBI:29103"/>
        <note>ligand shared between two tetrameric partners</note>
    </ligand>
</feature>
<feature type="compositionally biased region" description="Basic and acidic residues" evidence="15">
    <location>
        <begin position="753"/>
        <end position="776"/>
    </location>
</feature>
<evidence type="ECO:0000256" key="5">
    <source>
        <dbReference type="ARBA" id="ARBA00022755"/>
    </source>
</evidence>
<evidence type="ECO:0000256" key="1">
    <source>
        <dbReference type="ARBA" id="ARBA00001958"/>
    </source>
</evidence>
<comment type="cofactor">
    <cofactor evidence="1 12">
        <name>K(+)</name>
        <dbReference type="ChEBI" id="CHEBI:29103"/>
    </cofactor>
</comment>
<evidence type="ECO:0000256" key="3">
    <source>
        <dbReference type="ARBA" id="ARBA00022723"/>
    </source>
</evidence>
<dbReference type="CDD" id="cd00381">
    <property type="entry name" value="IMPDH"/>
    <property type="match status" value="1"/>
</dbReference>
<evidence type="ECO:0000313" key="19">
    <source>
        <dbReference type="Proteomes" id="UP000332933"/>
    </source>
</evidence>
<comment type="similarity">
    <text evidence="2 12">Belongs to the IMPDH/GMPR family.</text>
</comment>
<feature type="compositionally biased region" description="Pro residues" evidence="15">
    <location>
        <begin position="790"/>
        <end position="800"/>
    </location>
</feature>
<feature type="compositionally biased region" description="Pro residues" evidence="15">
    <location>
        <begin position="914"/>
        <end position="933"/>
    </location>
</feature>
<feature type="binding site" description="in other chain" evidence="12">
    <location>
        <position position="329"/>
    </location>
    <ligand>
        <name>K(+)</name>
        <dbReference type="ChEBI" id="CHEBI:29103"/>
        <note>ligand shared between two tetrameric partners</note>
    </ligand>
</feature>
<proteinExistence type="inferred from homology"/>
<dbReference type="PROSITE" id="PS00487">
    <property type="entry name" value="IMP_DH_GMP_RED"/>
    <property type="match status" value="1"/>
</dbReference>
<feature type="binding site" evidence="12">
    <location>
        <begin position="277"/>
        <end position="279"/>
    </location>
    <ligand>
        <name>NAD(+)</name>
        <dbReference type="ChEBI" id="CHEBI:57540"/>
    </ligand>
</feature>
<feature type="active site" description="Thioimidate intermediate" evidence="12">
    <location>
        <position position="334"/>
    </location>
</feature>
<dbReference type="SUPFAM" id="SSF51412">
    <property type="entry name" value="Inosine monophosphate dehydrogenase (IMPDH)"/>
    <property type="match status" value="1"/>
</dbReference>
<comment type="subcellular location">
    <subcellularLocation>
        <location evidence="12">Cytoplasm</location>
    </subcellularLocation>
</comment>
<dbReference type="GO" id="GO:0003938">
    <property type="term" value="F:IMP dehydrogenase activity"/>
    <property type="evidence" value="ECO:0007669"/>
    <property type="project" value="UniProtKB-UniRule"/>
</dbReference>
<dbReference type="GO" id="GO:0005737">
    <property type="term" value="C:cytoplasm"/>
    <property type="evidence" value="ECO:0007669"/>
    <property type="project" value="UniProtKB-SubCell"/>
</dbReference>
<dbReference type="GO" id="GO:0006183">
    <property type="term" value="P:GTP biosynthetic process"/>
    <property type="evidence" value="ECO:0007669"/>
    <property type="project" value="TreeGrafter"/>
</dbReference>
<name>A0A485LRP2_9STRA</name>
<dbReference type="GO" id="GO:0006177">
    <property type="term" value="P:GMP biosynthetic process"/>
    <property type="evidence" value="ECO:0007669"/>
    <property type="project" value="UniProtKB-UniRule"/>
</dbReference>
<protein>
    <recommendedName>
        <fullName evidence="12 14">Inosine-5'-monophosphate dehydrogenase</fullName>
        <shortName evidence="12">IMP dehydrogenase</shortName>
        <shortName evidence="12">IMPD</shortName>
        <shortName evidence="12">IMPDH</shortName>
        <ecNumber evidence="12 14">1.1.1.205</ecNumber>
    </recommendedName>
</protein>
<comment type="caution">
    <text evidence="12">Lacks conserved residue(s) required for the propagation of feature annotation.</text>
</comment>
<evidence type="ECO:0000256" key="8">
    <source>
        <dbReference type="ARBA" id="ARBA00023027"/>
    </source>
</evidence>
<feature type="binding site" evidence="12">
    <location>
        <begin position="390"/>
        <end position="391"/>
    </location>
    <ligand>
        <name>IMP</name>
        <dbReference type="ChEBI" id="CHEBI:58053"/>
    </ligand>
</feature>